<proteinExistence type="inferred from homology"/>
<evidence type="ECO:0000256" key="2">
    <source>
        <dbReference type="ARBA" id="ARBA00022761"/>
    </source>
</evidence>
<keyword evidence="3" id="KW-0708">Seed storage protein</keyword>
<dbReference type="SUPFAM" id="SSF47699">
    <property type="entry name" value="Bifunctional inhibitor/lipid-transfer protein/seed storage 2S albumin"/>
    <property type="match status" value="1"/>
</dbReference>
<feature type="domain" description="Bifunctional inhibitor/plant lipid transfer protein/seed storage helical" evidence="6">
    <location>
        <begin position="68"/>
        <end position="172"/>
    </location>
</feature>
<accession>A0A1V0JB42</accession>
<dbReference type="InterPro" id="IPR016140">
    <property type="entry name" value="Bifunc_inhib/LTP/seed_store"/>
</dbReference>
<dbReference type="InterPro" id="IPR036312">
    <property type="entry name" value="Bifun_inhib/LTP/seed_sf"/>
</dbReference>
<dbReference type="PROSITE" id="PS51257">
    <property type="entry name" value="PROKAR_LIPOPROTEIN"/>
    <property type="match status" value="1"/>
</dbReference>
<dbReference type="Pfam" id="PF00234">
    <property type="entry name" value="Tryp_alpha_amyl"/>
    <property type="match status" value="1"/>
</dbReference>
<feature type="signal peptide" evidence="5">
    <location>
        <begin position="1"/>
        <end position="26"/>
    </location>
</feature>
<dbReference type="PANTHER" id="PTHR35496:SF4">
    <property type="entry name" value="2S SULFUR-RICH SEED STORAGE PROTEIN 2-LIKE"/>
    <property type="match status" value="1"/>
</dbReference>
<dbReference type="SMART" id="SM00499">
    <property type="entry name" value="AAI"/>
    <property type="match status" value="1"/>
</dbReference>
<evidence type="ECO:0000256" key="5">
    <source>
        <dbReference type="SAM" id="SignalP"/>
    </source>
</evidence>
<feature type="region of interest" description="Disordered" evidence="4">
    <location>
        <begin position="129"/>
        <end position="149"/>
    </location>
</feature>
<dbReference type="InterPro" id="IPR000617">
    <property type="entry name" value="Napin/2SS/CON"/>
</dbReference>
<feature type="chain" id="PRO_5012617787" evidence="5">
    <location>
        <begin position="27"/>
        <end position="182"/>
    </location>
</feature>
<keyword evidence="2" id="KW-0758">Storage protein</keyword>
<evidence type="ECO:0000256" key="1">
    <source>
        <dbReference type="ARBA" id="ARBA00008262"/>
    </source>
</evidence>
<dbReference type="Gene3D" id="1.10.110.10">
    <property type="entry name" value="Plant lipid-transfer and hydrophobic proteins"/>
    <property type="match status" value="2"/>
</dbReference>
<feature type="region of interest" description="Disordered" evidence="4">
    <location>
        <begin position="38"/>
        <end position="68"/>
    </location>
</feature>
<protein>
    <submittedName>
        <fullName evidence="7">PawS-like protein 1a</fullName>
    </submittedName>
</protein>
<dbReference type="GO" id="GO:0045735">
    <property type="term" value="F:nutrient reservoir activity"/>
    <property type="evidence" value="ECO:0007669"/>
    <property type="project" value="UniProtKB-KW"/>
</dbReference>
<dbReference type="AlphaFoldDB" id="A0A1V0JB42"/>
<comment type="similarity">
    <text evidence="1">Belongs to the 2S seed storage albumins family.</text>
</comment>
<reference evidence="7" key="1">
    <citation type="journal article" date="2017" name="Mol. Biol. Evol.">
        <title>Stepwise evolution of a buried inhibitor peptide over 45 million years.</title>
        <authorList>
            <person name="Jayasena A.S."/>
            <person name="Fisher M.F."/>
            <person name="Panero J.L."/>
            <person name="Secco D."/>
            <person name="Bernath-Levin K."/>
            <person name="Berkowitz O."/>
            <person name="Taylor N.L."/>
            <person name="Schilling E.E."/>
            <person name="Whelan J."/>
            <person name="Mylne J.S."/>
        </authorList>
    </citation>
    <scope>NUCLEOTIDE SEQUENCE</scope>
    <source>
        <strain evidence="7">JM9223</strain>
    </source>
</reference>
<organism evidence="7">
    <name type="scientific">Inula racemosa</name>
    <dbReference type="NCBI Taxonomy" id="483693"/>
    <lineage>
        <taxon>Eukaryota</taxon>
        <taxon>Viridiplantae</taxon>
        <taxon>Streptophyta</taxon>
        <taxon>Embryophyta</taxon>
        <taxon>Tracheophyta</taxon>
        <taxon>Spermatophyta</taxon>
        <taxon>Magnoliopsida</taxon>
        <taxon>eudicotyledons</taxon>
        <taxon>Gunneridae</taxon>
        <taxon>Pentapetalae</taxon>
        <taxon>asterids</taxon>
        <taxon>campanulids</taxon>
        <taxon>Asterales</taxon>
        <taxon>Asteraceae</taxon>
        <taxon>Asteroideae</taxon>
        <taxon>Inuleae</taxon>
        <taxon>Inulinae</taxon>
        <taxon>Inula</taxon>
    </lineage>
</organism>
<evidence type="ECO:0000256" key="4">
    <source>
        <dbReference type="SAM" id="MobiDB-lite"/>
    </source>
</evidence>
<sequence>MAKLALVALIVLTACILATFSHQVSAYKTIITTTTIHDDNGYLFPDGLPTGDDNPSRGGGSQPQEEQCRSQVERQQLNHCQMHLTQGQGQEQEHLQLCCDQLKQVRPEQCQCEAIQNVVQQAAEQQQQQQQQQGGGRRRGGQGQGQQQQQIEEILRKAQMLPNQCNLKVKQCPIRIPSSSWF</sequence>
<name>A0A1V0JB42_9ASTR</name>
<keyword evidence="5" id="KW-0732">Signal</keyword>
<evidence type="ECO:0000313" key="7">
    <source>
        <dbReference type="EMBL" id="ARD06056.1"/>
    </source>
</evidence>
<evidence type="ECO:0000259" key="6">
    <source>
        <dbReference type="SMART" id="SM00499"/>
    </source>
</evidence>
<dbReference type="EMBL" id="KY078366">
    <property type="protein sequence ID" value="ARD06056.1"/>
    <property type="molecule type" value="Genomic_DNA"/>
</dbReference>
<evidence type="ECO:0000256" key="3">
    <source>
        <dbReference type="ARBA" id="ARBA00023129"/>
    </source>
</evidence>
<dbReference type="PANTHER" id="PTHR35496">
    <property type="entry name" value="2S SEED STORAGE PROTEIN 1-RELATED"/>
    <property type="match status" value="1"/>
</dbReference>